<dbReference type="SFLD" id="SFLDS00005">
    <property type="entry name" value="Isoprenoid_Synthase_Type_I"/>
    <property type="match status" value="1"/>
</dbReference>
<dbReference type="EC" id="2.5.1.-" evidence="7"/>
<dbReference type="GO" id="GO:0008299">
    <property type="term" value="P:isoprenoid biosynthetic process"/>
    <property type="evidence" value="ECO:0007669"/>
    <property type="project" value="InterPro"/>
</dbReference>
<sequence>MTNDYAPVNDIEKVLTEYSDLLDMELARIALKIKPKELSDAVSYALESKGKRIRPAVTMLSCLSVGGSLQDARKAAVSAELVHTSSLVLDDVIDKAEKRRSRNTIHTIWGENIALLTIELLISLALRAALGDVRLTEAISKSLFFMGEGEAIELVSAPVDEKSYLDLAFRKTGALFGASACMGVVVGGGDDENIASLEKFGNHLGIAFQIRDDILDCVSSEDNLGKPVKQDLFMGRPSIVLIDAVNHGIDKNVMLRCSNGELMGLISNSIEYANRLAAEQIDIAIACLDNINDSASKKQLEGLCDYIVNRKR</sequence>
<evidence type="ECO:0000256" key="6">
    <source>
        <dbReference type="RuleBase" id="RU004466"/>
    </source>
</evidence>
<accession>A0A811TJT0</accession>
<evidence type="ECO:0000313" key="7">
    <source>
        <dbReference type="EMBL" id="CAD6495106.1"/>
    </source>
</evidence>
<dbReference type="PANTHER" id="PTHR12001">
    <property type="entry name" value="GERANYLGERANYL PYROPHOSPHATE SYNTHASE"/>
    <property type="match status" value="1"/>
</dbReference>
<dbReference type="GO" id="GO:0046872">
    <property type="term" value="F:metal ion binding"/>
    <property type="evidence" value="ECO:0007669"/>
    <property type="project" value="UniProtKB-KW"/>
</dbReference>
<organism evidence="7 8">
    <name type="scientific">Candidatus Argoarchaeum ethanivorans</name>
    <dbReference type="NCBI Taxonomy" id="2608793"/>
    <lineage>
        <taxon>Archaea</taxon>
        <taxon>Methanobacteriati</taxon>
        <taxon>Methanobacteriota</taxon>
        <taxon>Stenosarchaea group</taxon>
        <taxon>Methanomicrobia</taxon>
        <taxon>Methanosarcinales</taxon>
        <taxon>Methanosarcinales incertae sedis</taxon>
        <taxon>GOM Arc I cluster</taxon>
        <taxon>Candidatus Argoarchaeum</taxon>
    </lineage>
</organism>
<evidence type="ECO:0000256" key="3">
    <source>
        <dbReference type="ARBA" id="ARBA00022679"/>
    </source>
</evidence>
<evidence type="ECO:0000256" key="5">
    <source>
        <dbReference type="ARBA" id="ARBA00022842"/>
    </source>
</evidence>
<name>A0A811TJT0_9EURY</name>
<evidence type="ECO:0000256" key="4">
    <source>
        <dbReference type="ARBA" id="ARBA00022723"/>
    </source>
</evidence>
<dbReference type="SUPFAM" id="SSF48576">
    <property type="entry name" value="Terpenoid synthases"/>
    <property type="match status" value="1"/>
</dbReference>
<gene>
    <name evidence="7" type="primary">idsA_2</name>
    <name evidence="7" type="ORF">EMLJLAPB_01198</name>
</gene>
<dbReference type="SFLD" id="SFLDG01017">
    <property type="entry name" value="Polyprenyl_Transferase_Like"/>
    <property type="match status" value="1"/>
</dbReference>
<dbReference type="InterPro" id="IPR008949">
    <property type="entry name" value="Isoprenoid_synthase_dom_sf"/>
</dbReference>
<comment type="caution">
    <text evidence="7">The sequence shown here is derived from an EMBL/GenBank/DDBJ whole genome shotgun (WGS) entry which is preliminary data.</text>
</comment>
<keyword evidence="3 6" id="KW-0808">Transferase</keyword>
<keyword evidence="5" id="KW-0460">Magnesium</keyword>
<protein>
    <submittedName>
        <fullName evidence="7">Short chain isoprenyl diphosphate synthase</fullName>
        <ecNumber evidence="7">2.5.1.-</ecNumber>
    </submittedName>
</protein>
<dbReference type="InterPro" id="IPR033749">
    <property type="entry name" value="Polyprenyl_synt_CS"/>
</dbReference>
<proteinExistence type="inferred from homology"/>
<dbReference type="Pfam" id="PF00348">
    <property type="entry name" value="polyprenyl_synt"/>
    <property type="match status" value="1"/>
</dbReference>
<comment type="similarity">
    <text evidence="2 6">Belongs to the FPP/GGPP synthase family.</text>
</comment>
<reference evidence="7" key="1">
    <citation type="submission" date="2020-10" db="EMBL/GenBank/DDBJ databases">
        <authorList>
            <person name="Hahn C.J."/>
            <person name="Laso-Perez R."/>
            <person name="Vulcano F."/>
            <person name="Vaziourakis K.-M."/>
            <person name="Stokke R."/>
            <person name="Steen I.H."/>
            <person name="Teske A."/>
            <person name="Boetius A."/>
            <person name="Liebeke M."/>
            <person name="Amann R."/>
            <person name="Knittel K."/>
        </authorList>
    </citation>
    <scope>NUCLEOTIDE SEQUENCE</scope>
    <source>
        <strain evidence="7">Gfbio:e3339647-f889-4370-9287-4fb5cb688e4c:AG392D22_GoMArc1</strain>
    </source>
</reference>
<comment type="cofactor">
    <cofactor evidence="1">
        <name>Mg(2+)</name>
        <dbReference type="ChEBI" id="CHEBI:18420"/>
    </cofactor>
</comment>
<evidence type="ECO:0000256" key="1">
    <source>
        <dbReference type="ARBA" id="ARBA00001946"/>
    </source>
</evidence>
<keyword evidence="4" id="KW-0479">Metal-binding</keyword>
<evidence type="ECO:0000313" key="8">
    <source>
        <dbReference type="Proteomes" id="UP000634805"/>
    </source>
</evidence>
<dbReference type="CDD" id="cd00685">
    <property type="entry name" value="Trans_IPPS_HT"/>
    <property type="match status" value="1"/>
</dbReference>
<dbReference type="InterPro" id="IPR000092">
    <property type="entry name" value="Polyprenyl_synt"/>
</dbReference>
<dbReference type="Proteomes" id="UP000634805">
    <property type="component" value="Unassembled WGS sequence"/>
</dbReference>
<dbReference type="PROSITE" id="PS00444">
    <property type="entry name" value="POLYPRENYL_SYNTHASE_2"/>
    <property type="match status" value="1"/>
</dbReference>
<dbReference type="PANTHER" id="PTHR12001:SF85">
    <property type="entry name" value="SHORT CHAIN ISOPRENYL DIPHOSPHATE SYNTHASE"/>
    <property type="match status" value="1"/>
</dbReference>
<dbReference type="AlphaFoldDB" id="A0A811TJT0"/>
<dbReference type="GO" id="GO:0004659">
    <property type="term" value="F:prenyltransferase activity"/>
    <property type="evidence" value="ECO:0007669"/>
    <property type="project" value="InterPro"/>
</dbReference>
<dbReference type="Gene3D" id="1.10.600.10">
    <property type="entry name" value="Farnesyl Diphosphate Synthase"/>
    <property type="match status" value="1"/>
</dbReference>
<evidence type="ECO:0000256" key="2">
    <source>
        <dbReference type="ARBA" id="ARBA00006706"/>
    </source>
</evidence>
<dbReference type="EMBL" id="CAJHIS010000061">
    <property type="protein sequence ID" value="CAD6495106.1"/>
    <property type="molecule type" value="Genomic_DNA"/>
</dbReference>